<evidence type="ECO:0000259" key="8">
    <source>
        <dbReference type="Pfam" id="PF02687"/>
    </source>
</evidence>
<dbReference type="GO" id="GO:0044874">
    <property type="term" value="P:lipoprotein localization to outer membrane"/>
    <property type="evidence" value="ECO:0007669"/>
    <property type="project" value="TreeGrafter"/>
</dbReference>
<evidence type="ECO:0000313" key="10">
    <source>
        <dbReference type="EMBL" id="EDP97852.1"/>
    </source>
</evidence>
<reference evidence="10 11" key="1">
    <citation type="journal article" date="2011" name="J. Bacteriol.">
        <title>Genome sequence of the algicidal bacterium Kordia algicida OT-1.</title>
        <authorList>
            <person name="Lee H.S."/>
            <person name="Kang S.G."/>
            <person name="Kwon K.K."/>
            <person name="Lee J.H."/>
            <person name="Kim S.J."/>
        </authorList>
    </citation>
    <scope>NUCLEOTIDE SEQUENCE [LARGE SCALE GENOMIC DNA]</scope>
    <source>
        <strain evidence="10 11">OT-1</strain>
    </source>
</reference>
<evidence type="ECO:0000256" key="5">
    <source>
        <dbReference type="ARBA" id="ARBA00022989"/>
    </source>
</evidence>
<evidence type="ECO:0000256" key="4">
    <source>
        <dbReference type="ARBA" id="ARBA00022692"/>
    </source>
</evidence>
<feature type="transmembrane region" description="Helical" evidence="7">
    <location>
        <begin position="382"/>
        <end position="403"/>
    </location>
</feature>
<organism evidence="10 11">
    <name type="scientific">Kordia algicida OT-1</name>
    <dbReference type="NCBI Taxonomy" id="391587"/>
    <lineage>
        <taxon>Bacteria</taxon>
        <taxon>Pseudomonadati</taxon>
        <taxon>Bacteroidota</taxon>
        <taxon>Flavobacteriia</taxon>
        <taxon>Flavobacteriales</taxon>
        <taxon>Flavobacteriaceae</taxon>
        <taxon>Kordia</taxon>
    </lineage>
</organism>
<feature type="transmembrane region" description="Helical" evidence="7">
    <location>
        <begin position="326"/>
        <end position="352"/>
    </location>
</feature>
<dbReference type="InterPro" id="IPR051447">
    <property type="entry name" value="Lipoprotein-release_system"/>
</dbReference>
<protein>
    <submittedName>
        <fullName evidence="10">Putative transmembrane permease</fullName>
    </submittedName>
</protein>
<comment type="caution">
    <text evidence="10">The sequence shown here is derived from an EMBL/GenBank/DDBJ whole genome shotgun (WGS) entry which is preliminary data.</text>
</comment>
<feature type="transmembrane region" description="Helical" evidence="7">
    <location>
        <begin position="21"/>
        <end position="47"/>
    </location>
</feature>
<evidence type="ECO:0000256" key="3">
    <source>
        <dbReference type="ARBA" id="ARBA00022475"/>
    </source>
</evidence>
<evidence type="ECO:0000256" key="2">
    <source>
        <dbReference type="ARBA" id="ARBA00005236"/>
    </source>
</evidence>
<feature type="transmembrane region" description="Helical" evidence="7">
    <location>
        <begin position="280"/>
        <end position="305"/>
    </location>
</feature>
<dbReference type="eggNOG" id="COG4591">
    <property type="taxonomic scope" value="Bacteria"/>
</dbReference>
<keyword evidence="5 7" id="KW-1133">Transmembrane helix</keyword>
<dbReference type="EMBL" id="ABIB01000001">
    <property type="protein sequence ID" value="EDP97852.1"/>
    <property type="molecule type" value="Genomic_DNA"/>
</dbReference>
<dbReference type="AlphaFoldDB" id="A9DI79"/>
<dbReference type="PANTHER" id="PTHR30489:SF0">
    <property type="entry name" value="LIPOPROTEIN-RELEASING SYSTEM TRANSMEMBRANE PROTEIN LOLE"/>
    <property type="match status" value="1"/>
</dbReference>
<dbReference type="HOGENOM" id="CLU_000604_8_2_10"/>
<sequence>MNLNYEFFIAKRIIKAKQYKSSVSATIIKIAIAAIAIGIVMMMVAIATGMGLQKTIQEKVAAFNGHIQISNFDNNDSEVSLTPVDSNQEFYPDFTQVSGVNHIQAVATKAGIIRTEKTFEGVLAKGVGTDYQWTAFEDFLKEGRFPNVSEKRENREVLISAYLARRLELKLGDTFKTLFLKENTSEIPNERTFEIVGIYDSGFQKFDANVLLVDIRHIQRMNKWKNGEVGNFEVFIDDFDAIQAKDDEIYNVIPPNLDTQSIISKFPFIFEWISLFDVNIFLIIGIIIIVGGINMITALLVLILDRTPMIGILKSLGSSNWSIRKVFLYNAAYLIGIGLLWGNILGIGFIWAQHTFGFLKFPNPEQYHTSIIPTHIEVWQVLALNVGTLVLCVLMLLIPSYIITKISPVKAIKFQ</sequence>
<dbReference type="GO" id="GO:0098797">
    <property type="term" value="C:plasma membrane protein complex"/>
    <property type="evidence" value="ECO:0007669"/>
    <property type="project" value="TreeGrafter"/>
</dbReference>
<dbReference type="InterPro" id="IPR025857">
    <property type="entry name" value="MacB_PCD"/>
</dbReference>
<proteinExistence type="inferred from homology"/>
<keyword evidence="11" id="KW-1185">Reference proteome</keyword>
<feature type="domain" description="ABC3 transporter permease C-terminal" evidence="8">
    <location>
        <begin position="282"/>
        <end position="408"/>
    </location>
</feature>
<keyword evidence="3" id="KW-1003">Cell membrane</keyword>
<dbReference type="InterPro" id="IPR003838">
    <property type="entry name" value="ABC3_permease_C"/>
</dbReference>
<accession>A9DI79</accession>
<evidence type="ECO:0000259" key="9">
    <source>
        <dbReference type="Pfam" id="PF12704"/>
    </source>
</evidence>
<keyword evidence="6 7" id="KW-0472">Membrane</keyword>
<gene>
    <name evidence="10" type="ORF">KAOT1_11582</name>
</gene>
<dbReference type="STRING" id="391587.KAOT1_11582"/>
<comment type="similarity">
    <text evidence="2">Belongs to the ABC-4 integral membrane protein family. LolC/E subfamily.</text>
</comment>
<evidence type="ECO:0000313" key="11">
    <source>
        <dbReference type="Proteomes" id="UP000002945"/>
    </source>
</evidence>
<dbReference type="PANTHER" id="PTHR30489">
    <property type="entry name" value="LIPOPROTEIN-RELEASING SYSTEM TRANSMEMBRANE PROTEIN LOLE"/>
    <property type="match status" value="1"/>
</dbReference>
<keyword evidence="4 7" id="KW-0812">Transmembrane</keyword>
<evidence type="ECO:0000256" key="7">
    <source>
        <dbReference type="SAM" id="Phobius"/>
    </source>
</evidence>
<comment type="subcellular location">
    <subcellularLocation>
        <location evidence="1">Cell membrane</location>
        <topology evidence="1">Multi-pass membrane protein</topology>
    </subcellularLocation>
</comment>
<evidence type="ECO:0000256" key="1">
    <source>
        <dbReference type="ARBA" id="ARBA00004651"/>
    </source>
</evidence>
<feature type="domain" description="MacB-like periplasmic core" evidence="9">
    <location>
        <begin position="30"/>
        <end position="242"/>
    </location>
</feature>
<name>A9DI79_9FLAO</name>
<evidence type="ECO:0000256" key="6">
    <source>
        <dbReference type="ARBA" id="ARBA00023136"/>
    </source>
</evidence>
<dbReference type="Pfam" id="PF12704">
    <property type="entry name" value="MacB_PCD"/>
    <property type="match status" value="1"/>
</dbReference>
<dbReference type="Pfam" id="PF02687">
    <property type="entry name" value="FtsX"/>
    <property type="match status" value="1"/>
</dbReference>
<dbReference type="Proteomes" id="UP000002945">
    <property type="component" value="Unassembled WGS sequence"/>
</dbReference>